<dbReference type="Gene3D" id="2.40.170.20">
    <property type="entry name" value="TonB-dependent receptor, beta-barrel domain"/>
    <property type="match status" value="1"/>
</dbReference>
<gene>
    <name evidence="16" type="ORF">DI603_08445</name>
</gene>
<evidence type="ECO:0000313" key="16">
    <source>
        <dbReference type="EMBL" id="PZP33389.1"/>
    </source>
</evidence>
<evidence type="ECO:0000259" key="15">
    <source>
        <dbReference type="Pfam" id="PF07715"/>
    </source>
</evidence>
<evidence type="ECO:0000256" key="10">
    <source>
        <dbReference type="PROSITE-ProRule" id="PRU01360"/>
    </source>
</evidence>
<evidence type="ECO:0000256" key="3">
    <source>
        <dbReference type="ARBA" id="ARBA00022448"/>
    </source>
</evidence>
<sequence length="959" mass="102269">MFKRNARSAAAMALIGLLGAGSALAQEAGAEKLERIEVTGSRIRQIDIETAQPVQKISQTDIQKSGLVTVGDILNQLSSAGSPDFSKGSVLTSNREQGGQYINLRNLGAERLLVLVNGKRWTTSVAGYTDLSTVPSALIDHIDVLKDGASSIYGSDAIAGVVNIILKKTMEGGQFSAYTGQNSKGDGKTQDVSFAFGANSEKANLMFGVSYSKQDPVWSSEREITSTTYGPGHETSGYGTGPWGRIRQVSSTGGATGFNQYLNHTGGPLGDGVGSASNVAGNYHAYTGAANDTFNSTSQMMFQSPTELKSMFVKGSVELTPETRFTSTAMYADRVSSRQIAGYPLSSTSQSAYPVYIDKDSYFNPYGNQAQGAGNGQDLFFYRRMIEVPRVTRNNNKATHLDAGFEGDLTIFGKPWTWDAGVNFSQSGGTVLSTGNVNLLNLKKALGPSFKNASGVIQCGTAANPIALTSCVPFDILGGPSASTQQALNYIMSVGQATYGSTVKSATANLSGEVYKLPAGAIGVAGGVEHRSVSGYDRPGQFEQSGYSTDLAGNATVGRYSVDEAYLEVNVPVLKGVTGAELLSFDAATRYSDYSSFGNTTNSKISFMWKPIKDLLTRGTWAEGFRAPTLADSFGGGSQSFDSYLDPCDTKYGSAATTAATQARCAAAGVPTGFRQVNQAGTPVTAATQGIVAFNTGAGNAFLKPETATTKTLGFVYSPSALPGLTAGMDWYRIQVKNRITAISATYVLNQCYVQGVSTFCSSLKRDPVTGMVTSLSRGNANLGQLLTEGLDMDVSYQFPKTSYGQFAVRTNTSYVDKYTIKSTDDAEGTNYAGSYPYYRVKSNISVDWKLNAWSATFSSRYYGKTKVDCAFDCSNPDDAWLGSTGYDRKGAVMYHDLSVGYKTPWKGQILVGANNVFNKKPRINIDANSGYGGNSSSSSVDPDLPIDRFFWVRYNQSF</sequence>
<keyword evidence="3 10" id="KW-0813">Transport</keyword>
<keyword evidence="6 11" id="KW-0798">TonB box</keyword>
<evidence type="ECO:0000256" key="11">
    <source>
        <dbReference type="RuleBase" id="RU003357"/>
    </source>
</evidence>
<evidence type="ECO:0000256" key="6">
    <source>
        <dbReference type="ARBA" id="ARBA00023077"/>
    </source>
</evidence>
<comment type="caution">
    <text evidence="16">The sequence shown here is derived from an EMBL/GenBank/DDBJ whole genome shotgun (WGS) entry which is preliminary data.</text>
</comment>
<feature type="domain" description="TonB-dependent receptor-like beta-barrel" evidence="14">
    <location>
        <begin position="363"/>
        <end position="917"/>
    </location>
</feature>
<evidence type="ECO:0000256" key="9">
    <source>
        <dbReference type="ARBA" id="ARBA00023237"/>
    </source>
</evidence>
<dbReference type="Pfam" id="PF00593">
    <property type="entry name" value="TonB_dep_Rec_b-barrel"/>
    <property type="match status" value="1"/>
</dbReference>
<evidence type="ECO:0000256" key="4">
    <source>
        <dbReference type="ARBA" id="ARBA00022452"/>
    </source>
</evidence>
<dbReference type="InterPro" id="IPR012910">
    <property type="entry name" value="Plug_dom"/>
</dbReference>
<feature type="signal peptide" evidence="13">
    <location>
        <begin position="1"/>
        <end position="25"/>
    </location>
</feature>
<evidence type="ECO:0000256" key="13">
    <source>
        <dbReference type="SAM" id="SignalP"/>
    </source>
</evidence>
<evidence type="ECO:0000256" key="12">
    <source>
        <dbReference type="SAM" id="MobiDB-lite"/>
    </source>
</evidence>
<keyword evidence="7 10" id="KW-0472">Membrane</keyword>
<dbReference type="InterPro" id="IPR037066">
    <property type="entry name" value="Plug_dom_sf"/>
</dbReference>
<dbReference type="InterPro" id="IPR036942">
    <property type="entry name" value="Beta-barrel_TonB_sf"/>
</dbReference>
<organism evidence="16 17">
    <name type="scientific">Roseateles depolymerans</name>
    <dbReference type="NCBI Taxonomy" id="76731"/>
    <lineage>
        <taxon>Bacteria</taxon>
        <taxon>Pseudomonadati</taxon>
        <taxon>Pseudomonadota</taxon>
        <taxon>Betaproteobacteria</taxon>
        <taxon>Burkholderiales</taxon>
        <taxon>Sphaerotilaceae</taxon>
        <taxon>Roseateles</taxon>
    </lineage>
</organism>
<protein>
    <submittedName>
        <fullName evidence="16">TonB-dependent receptor</fullName>
    </submittedName>
</protein>
<name>A0A2W5FUZ5_9BURK</name>
<dbReference type="AlphaFoldDB" id="A0A2W5FUZ5"/>
<dbReference type="Gene3D" id="2.170.130.10">
    <property type="entry name" value="TonB-dependent receptor, plug domain"/>
    <property type="match status" value="1"/>
</dbReference>
<dbReference type="InterPro" id="IPR039426">
    <property type="entry name" value="TonB-dep_rcpt-like"/>
</dbReference>
<keyword evidence="9 10" id="KW-0998">Cell outer membrane</keyword>
<keyword evidence="8 16" id="KW-0675">Receptor</keyword>
<dbReference type="GO" id="GO:0009279">
    <property type="term" value="C:cell outer membrane"/>
    <property type="evidence" value="ECO:0007669"/>
    <property type="project" value="UniProtKB-SubCell"/>
</dbReference>
<dbReference type="Proteomes" id="UP000249633">
    <property type="component" value="Unassembled WGS sequence"/>
</dbReference>
<keyword evidence="5 10" id="KW-0812">Transmembrane</keyword>
<evidence type="ECO:0000259" key="14">
    <source>
        <dbReference type="Pfam" id="PF00593"/>
    </source>
</evidence>
<dbReference type="PROSITE" id="PS52016">
    <property type="entry name" value="TONB_DEPENDENT_REC_3"/>
    <property type="match status" value="1"/>
</dbReference>
<feature type="chain" id="PRO_5016093396" evidence="13">
    <location>
        <begin position="26"/>
        <end position="959"/>
    </location>
</feature>
<feature type="domain" description="TonB-dependent receptor plug" evidence="15">
    <location>
        <begin position="49"/>
        <end position="161"/>
    </location>
</feature>
<evidence type="ECO:0000256" key="5">
    <source>
        <dbReference type="ARBA" id="ARBA00022692"/>
    </source>
</evidence>
<comment type="similarity">
    <text evidence="2 10 11">Belongs to the TonB-dependent receptor family.</text>
</comment>
<evidence type="ECO:0000313" key="17">
    <source>
        <dbReference type="Proteomes" id="UP000249633"/>
    </source>
</evidence>
<evidence type="ECO:0000256" key="2">
    <source>
        <dbReference type="ARBA" id="ARBA00009810"/>
    </source>
</evidence>
<accession>A0A2W5FUZ5</accession>
<dbReference type="EMBL" id="QFOD01000006">
    <property type="protein sequence ID" value="PZP33389.1"/>
    <property type="molecule type" value="Genomic_DNA"/>
</dbReference>
<dbReference type="InterPro" id="IPR000531">
    <property type="entry name" value="Beta-barrel_TonB"/>
</dbReference>
<dbReference type="Pfam" id="PF07715">
    <property type="entry name" value="Plug"/>
    <property type="match status" value="1"/>
</dbReference>
<evidence type="ECO:0000256" key="8">
    <source>
        <dbReference type="ARBA" id="ARBA00023170"/>
    </source>
</evidence>
<feature type="region of interest" description="Disordered" evidence="12">
    <location>
        <begin position="224"/>
        <end position="244"/>
    </location>
</feature>
<comment type="subcellular location">
    <subcellularLocation>
        <location evidence="1 10">Cell outer membrane</location>
        <topology evidence="1 10">Multi-pass membrane protein</topology>
    </subcellularLocation>
</comment>
<proteinExistence type="inferred from homology"/>
<keyword evidence="13" id="KW-0732">Signal</keyword>
<evidence type="ECO:0000256" key="1">
    <source>
        <dbReference type="ARBA" id="ARBA00004571"/>
    </source>
</evidence>
<dbReference type="SUPFAM" id="SSF56935">
    <property type="entry name" value="Porins"/>
    <property type="match status" value="1"/>
</dbReference>
<dbReference type="PANTHER" id="PTHR47234">
    <property type="match status" value="1"/>
</dbReference>
<keyword evidence="4 10" id="KW-1134">Transmembrane beta strand</keyword>
<evidence type="ECO:0000256" key="7">
    <source>
        <dbReference type="ARBA" id="ARBA00023136"/>
    </source>
</evidence>
<dbReference type="PANTHER" id="PTHR47234:SF2">
    <property type="entry name" value="TONB-DEPENDENT RECEPTOR"/>
    <property type="match status" value="1"/>
</dbReference>
<reference evidence="16 17" key="1">
    <citation type="submission" date="2017-08" db="EMBL/GenBank/DDBJ databases">
        <title>Infants hospitalized years apart are colonized by the same room-sourced microbial strains.</title>
        <authorList>
            <person name="Brooks B."/>
            <person name="Olm M.R."/>
            <person name="Firek B.A."/>
            <person name="Baker R."/>
            <person name="Thomas B.C."/>
            <person name="Morowitz M.J."/>
            <person name="Banfield J.F."/>
        </authorList>
    </citation>
    <scope>NUCLEOTIDE SEQUENCE [LARGE SCALE GENOMIC DNA]</scope>
    <source>
        <strain evidence="16">S2_012_000_R2_81</strain>
    </source>
</reference>